<evidence type="ECO:0000313" key="5">
    <source>
        <dbReference type="Proteomes" id="UP000316925"/>
    </source>
</evidence>
<sequence length="289" mass="33529">MIHSPRGVEDLLPQQTLQYQWIEKEAAFLFSLYGYEPIRIPTFEHTELFLRSLGKETDAGKQMYTFKDKKGRSLSLRPEATASVVRAYLQHKLYGHSGEWKVYYMGPMFRYERPQAARLREFHQIGVEAIGEISPQLDVEVIELGVEFFKKIGLANFHIQLNSIGCKGCRPVYEDQLKEYLKLNLTNLCSNCRRRYQYNILRVLDCKKKECQPTIKRAPVIGDYLCEDCQDHFKKVRTGLKDAHIEFSIDPHLVRGLDYYTRTIFEIVSSLLGPQATICAGGRYDDLVE</sequence>
<dbReference type="Gene3D" id="3.30.930.10">
    <property type="entry name" value="Bira Bifunctional Protein, Domain 2"/>
    <property type="match status" value="1"/>
</dbReference>
<dbReference type="SUPFAM" id="SSF55681">
    <property type="entry name" value="Class II aaRS and biotin synthetases"/>
    <property type="match status" value="1"/>
</dbReference>
<dbReference type="NCBIfam" id="TIGR00442">
    <property type="entry name" value="hisS"/>
    <property type="match status" value="1"/>
</dbReference>
<feature type="non-terminal residue" evidence="4">
    <location>
        <position position="289"/>
    </location>
</feature>
<dbReference type="InterPro" id="IPR004516">
    <property type="entry name" value="HisRS/HisZ"/>
</dbReference>
<dbReference type="InterPro" id="IPR045864">
    <property type="entry name" value="aa-tRNA-synth_II/BPL/LPL"/>
</dbReference>
<dbReference type="EMBL" id="SOIJ01000195">
    <property type="protein sequence ID" value="TET92603.1"/>
    <property type="molecule type" value="Genomic_DNA"/>
</dbReference>
<dbReference type="AlphaFoldDB" id="A0A523YM16"/>
<protein>
    <recommendedName>
        <fullName evidence="2">Histidine--tRNA ligase</fullName>
        <ecNumber evidence="2">6.1.1.21</ecNumber>
    </recommendedName>
</protein>
<evidence type="ECO:0000313" key="4">
    <source>
        <dbReference type="EMBL" id="TET92603.1"/>
    </source>
</evidence>
<comment type="similarity">
    <text evidence="1">Belongs to the class-II aminoacyl-tRNA synthetase family.</text>
</comment>
<organism evidence="4 5">
    <name type="scientific">Aerophobetes bacterium</name>
    <dbReference type="NCBI Taxonomy" id="2030807"/>
    <lineage>
        <taxon>Bacteria</taxon>
        <taxon>Candidatus Aerophobota</taxon>
    </lineage>
</organism>
<dbReference type="Pfam" id="PF13393">
    <property type="entry name" value="tRNA-synt_His"/>
    <property type="match status" value="1"/>
</dbReference>
<comment type="caution">
    <text evidence="4">The sequence shown here is derived from an EMBL/GenBank/DDBJ whole genome shotgun (WGS) entry which is preliminary data.</text>
</comment>
<dbReference type="InterPro" id="IPR041715">
    <property type="entry name" value="HisRS-like_core"/>
</dbReference>
<dbReference type="PANTHER" id="PTHR43707:SF1">
    <property type="entry name" value="HISTIDINE--TRNA LIGASE, MITOCHONDRIAL-RELATED"/>
    <property type="match status" value="1"/>
</dbReference>
<evidence type="ECO:0000259" key="3">
    <source>
        <dbReference type="PROSITE" id="PS50862"/>
    </source>
</evidence>
<dbReference type="GO" id="GO:0004821">
    <property type="term" value="F:histidine-tRNA ligase activity"/>
    <property type="evidence" value="ECO:0007669"/>
    <property type="project" value="UniProtKB-UniRule"/>
</dbReference>
<dbReference type="InterPro" id="IPR015807">
    <property type="entry name" value="His-tRNA-ligase"/>
</dbReference>
<dbReference type="EC" id="6.1.1.21" evidence="2"/>
<feature type="domain" description="Aminoacyl-transfer RNA synthetases class-II family profile" evidence="3">
    <location>
        <begin position="29"/>
        <end position="224"/>
    </location>
</feature>
<dbReference type="GO" id="GO:0005737">
    <property type="term" value="C:cytoplasm"/>
    <property type="evidence" value="ECO:0007669"/>
    <property type="project" value="UniProtKB-UniRule"/>
</dbReference>
<dbReference type="PANTHER" id="PTHR43707">
    <property type="entry name" value="HISTIDYL-TRNA SYNTHETASE"/>
    <property type="match status" value="1"/>
</dbReference>
<proteinExistence type="inferred from homology"/>
<evidence type="ECO:0000256" key="1">
    <source>
        <dbReference type="ARBA" id="ARBA00008226"/>
    </source>
</evidence>
<dbReference type="GO" id="GO:0005524">
    <property type="term" value="F:ATP binding"/>
    <property type="evidence" value="ECO:0007669"/>
    <property type="project" value="InterPro"/>
</dbReference>
<accession>A0A523YM16</accession>
<name>A0A523YM16_UNCAE</name>
<gene>
    <name evidence="4" type="ORF">E3J33_03455</name>
</gene>
<reference evidence="4 5" key="1">
    <citation type="submission" date="2019-03" db="EMBL/GenBank/DDBJ databases">
        <title>Metabolic potential of uncultured bacteria and archaea associated with petroleum seepage in deep-sea sediments.</title>
        <authorList>
            <person name="Dong X."/>
            <person name="Hubert C."/>
        </authorList>
    </citation>
    <scope>NUCLEOTIDE SEQUENCE [LARGE SCALE GENOMIC DNA]</scope>
    <source>
        <strain evidence="4">E29_bin28</strain>
    </source>
</reference>
<dbReference type="PROSITE" id="PS50862">
    <property type="entry name" value="AA_TRNA_LIGASE_II"/>
    <property type="match status" value="1"/>
</dbReference>
<evidence type="ECO:0000256" key="2">
    <source>
        <dbReference type="NCBIfam" id="TIGR00442"/>
    </source>
</evidence>
<dbReference type="CDD" id="cd00773">
    <property type="entry name" value="HisRS-like_core"/>
    <property type="match status" value="1"/>
</dbReference>
<dbReference type="InterPro" id="IPR006195">
    <property type="entry name" value="aa-tRNA-synth_II"/>
</dbReference>
<dbReference type="Proteomes" id="UP000316925">
    <property type="component" value="Unassembled WGS sequence"/>
</dbReference>
<dbReference type="GO" id="GO:0006427">
    <property type="term" value="P:histidyl-tRNA aminoacylation"/>
    <property type="evidence" value="ECO:0007669"/>
    <property type="project" value="UniProtKB-UniRule"/>
</dbReference>
<keyword evidence="4" id="KW-0436">Ligase</keyword>